<evidence type="ECO:0000313" key="1">
    <source>
        <dbReference type="EMBL" id="KAH1121637.1"/>
    </source>
</evidence>
<protein>
    <submittedName>
        <fullName evidence="1">Uncharacterized protein</fullName>
    </submittedName>
</protein>
<evidence type="ECO:0000313" key="2">
    <source>
        <dbReference type="Proteomes" id="UP000828251"/>
    </source>
</evidence>
<name>A0A9D4AGF7_9ROSI</name>
<proteinExistence type="predicted"/>
<accession>A0A9D4AGF7</accession>
<reference evidence="1 2" key="1">
    <citation type="journal article" date="2021" name="Plant Biotechnol. J.">
        <title>Multi-omics assisted identification of the key and species-specific regulatory components of drought-tolerant mechanisms in Gossypium stocksii.</title>
        <authorList>
            <person name="Yu D."/>
            <person name="Ke L."/>
            <person name="Zhang D."/>
            <person name="Wu Y."/>
            <person name="Sun Y."/>
            <person name="Mei J."/>
            <person name="Sun J."/>
            <person name="Sun Y."/>
        </authorList>
    </citation>
    <scope>NUCLEOTIDE SEQUENCE [LARGE SCALE GENOMIC DNA]</scope>
    <source>
        <strain evidence="2">cv. E1</strain>
        <tissue evidence="1">Leaf</tissue>
    </source>
</reference>
<dbReference type="EMBL" id="JAIQCV010000002">
    <property type="protein sequence ID" value="KAH1121637.1"/>
    <property type="molecule type" value="Genomic_DNA"/>
</dbReference>
<organism evidence="1 2">
    <name type="scientific">Gossypium stocksii</name>
    <dbReference type="NCBI Taxonomy" id="47602"/>
    <lineage>
        <taxon>Eukaryota</taxon>
        <taxon>Viridiplantae</taxon>
        <taxon>Streptophyta</taxon>
        <taxon>Embryophyta</taxon>
        <taxon>Tracheophyta</taxon>
        <taxon>Spermatophyta</taxon>
        <taxon>Magnoliopsida</taxon>
        <taxon>eudicotyledons</taxon>
        <taxon>Gunneridae</taxon>
        <taxon>Pentapetalae</taxon>
        <taxon>rosids</taxon>
        <taxon>malvids</taxon>
        <taxon>Malvales</taxon>
        <taxon>Malvaceae</taxon>
        <taxon>Malvoideae</taxon>
        <taxon>Gossypium</taxon>
    </lineage>
</organism>
<keyword evidence="2" id="KW-1185">Reference proteome</keyword>
<dbReference type="Proteomes" id="UP000828251">
    <property type="component" value="Unassembled WGS sequence"/>
</dbReference>
<comment type="caution">
    <text evidence="1">The sequence shown here is derived from an EMBL/GenBank/DDBJ whole genome shotgun (WGS) entry which is preliminary data.</text>
</comment>
<gene>
    <name evidence="1" type="ORF">J1N35_004797</name>
</gene>
<sequence>MNEMLIADFGGEEVKTVLKEIGPTKAPVMLNEDVSDPFTPNRGICQVAKTLICLRCNTEVETNVHAMIGYHATKNIWVSLGFTDTIDGVTDNLWDWFTKKLNGKQPVTCHLILITVWAIWFNSNKQAGEARPPSVLTQVQTPTVAELIATPPTDQLECDTSVHDVLHAYAIGTSNDDDVDDEDLCSTKLGHLPNHLFLDRRMHDDSREYKDCNRLKAMRRSYRDHNPNGHNPVWRLNQE</sequence>
<dbReference type="AlphaFoldDB" id="A0A9D4AGF7"/>